<organism evidence="3 4">
    <name type="scientific">Paludifilum halophilum</name>
    <dbReference type="NCBI Taxonomy" id="1642702"/>
    <lineage>
        <taxon>Bacteria</taxon>
        <taxon>Bacillati</taxon>
        <taxon>Bacillota</taxon>
        <taxon>Bacilli</taxon>
        <taxon>Bacillales</taxon>
        <taxon>Thermoactinomycetaceae</taxon>
        <taxon>Paludifilum</taxon>
    </lineage>
</organism>
<keyword evidence="4" id="KW-1185">Reference proteome</keyword>
<evidence type="ECO:0000313" key="4">
    <source>
        <dbReference type="Proteomes" id="UP000215459"/>
    </source>
</evidence>
<name>A0A235BBU9_9BACL</name>
<dbReference type="OrthoDB" id="7019976at2"/>
<evidence type="ECO:0008006" key="5">
    <source>
        <dbReference type="Google" id="ProtNLM"/>
    </source>
</evidence>
<dbReference type="Proteomes" id="UP000215459">
    <property type="component" value="Unassembled WGS sequence"/>
</dbReference>
<comment type="caution">
    <text evidence="3">The sequence shown here is derived from an EMBL/GenBank/DDBJ whole genome shotgun (WGS) entry which is preliminary data.</text>
</comment>
<accession>A0A235BBU9</accession>
<evidence type="ECO:0000313" key="3">
    <source>
        <dbReference type="EMBL" id="OYD09682.1"/>
    </source>
</evidence>
<feature type="domain" description="Spore protein YkvP/CgeB glycosyl transferase-like" evidence="2">
    <location>
        <begin position="170"/>
        <end position="313"/>
    </location>
</feature>
<evidence type="ECO:0000259" key="2">
    <source>
        <dbReference type="Pfam" id="PF13524"/>
    </source>
</evidence>
<dbReference type="RefSeq" id="WP_094262782.1">
    <property type="nucleotide sequence ID" value="NZ_NOWF01000001.1"/>
</dbReference>
<dbReference type="Pfam" id="PF13524">
    <property type="entry name" value="Glyco_trans_1_2"/>
    <property type="match status" value="1"/>
</dbReference>
<evidence type="ECO:0000259" key="1">
    <source>
        <dbReference type="Pfam" id="PF12996"/>
    </source>
</evidence>
<dbReference type="InterPro" id="IPR024542">
    <property type="entry name" value="YkvP_N"/>
</dbReference>
<feature type="domain" description="Spore protein YkvP N-terminal" evidence="1">
    <location>
        <begin position="6"/>
        <end position="108"/>
    </location>
</feature>
<sequence length="537" mass="62444">MKWYYLENIPNYVQTIPSGFEENGVPLLIPKPDLTPRELVDQLKTYRPDVILTNGWTPFHREPYFRAIQQYCEETSSVHVFWSTEDPLHTDYWGMYILETGQPDVVFTHAIHAPQMYRERGVPSYYLPFACNPKIHRGFPSVPEFRSDIALVANFSNATMDSWRINSLKILLEPLLRDGFSVSIWGNGWEQGKNLLPFPVPDSAIRGPIAYDRVPYVYASSKMVLGVQNHQKLLTRRTWECIGTGGLLITNHTPAVLRHFQPNLHLLTSRHAEETRSLAHILLKSRQKRKTIASNGQKWVYQQHTYSHRVQEMTEIASKILQAKRKNRKRYWFPTPFPRQEIRTCSTFSYRLPNRDPINSAYLLVKRKPTIRSQECQSELLFSLDSCLHNGVDIHQAQLKLFPAVCPTKNTKVKCQFFSSTESPANPNQTRTLDEAQTIPLTITRQEKVFQFPITLTISSLIRRLIKQKKKTFGVYLSIPANDDGCVQFLGRQKPKYHALSGIVYYQRFISRLEITYRNKEKGGYNHPWPRFIDERS</sequence>
<reference evidence="3 4" key="1">
    <citation type="submission" date="2017-07" db="EMBL/GenBank/DDBJ databases">
        <title>The genome sequence of Paludifilum halophilum highlights mechanisms for microbial adaptation to high salt environemnts.</title>
        <authorList>
            <person name="Belbahri L."/>
        </authorList>
    </citation>
    <scope>NUCLEOTIDE SEQUENCE [LARGE SCALE GENOMIC DNA]</scope>
    <source>
        <strain evidence="3 4">DSM 102817</strain>
    </source>
</reference>
<dbReference type="AlphaFoldDB" id="A0A235BBU9"/>
<proteinExistence type="predicted"/>
<gene>
    <name evidence="3" type="ORF">CHM34_01365</name>
</gene>
<dbReference type="EMBL" id="NOWF01000001">
    <property type="protein sequence ID" value="OYD09682.1"/>
    <property type="molecule type" value="Genomic_DNA"/>
</dbReference>
<protein>
    <recommendedName>
        <fullName evidence="5">DUF3880 domain-containing protein</fullName>
    </recommendedName>
</protein>
<dbReference type="InterPro" id="IPR055259">
    <property type="entry name" value="YkvP/CgeB_Glyco_trans-like"/>
</dbReference>
<dbReference type="Pfam" id="PF12996">
    <property type="entry name" value="DUF3880"/>
    <property type="match status" value="1"/>
</dbReference>